<evidence type="ECO:0000313" key="1">
    <source>
        <dbReference type="EMBL" id="VAX31190.1"/>
    </source>
</evidence>
<proteinExistence type="predicted"/>
<gene>
    <name evidence="1" type="ORF">MNBD_NITROSPIRAE01-232</name>
</gene>
<organism evidence="1">
    <name type="scientific">hydrothermal vent metagenome</name>
    <dbReference type="NCBI Taxonomy" id="652676"/>
    <lineage>
        <taxon>unclassified sequences</taxon>
        <taxon>metagenomes</taxon>
        <taxon>ecological metagenomes</taxon>
    </lineage>
</organism>
<dbReference type="EMBL" id="UOGF01000072">
    <property type="protein sequence ID" value="VAX31190.1"/>
    <property type="molecule type" value="Genomic_DNA"/>
</dbReference>
<accession>A0A3B1D8F9</accession>
<dbReference type="AlphaFoldDB" id="A0A3B1D8F9"/>
<sequence>MAFIKYGFILFSFVVLSACSGNTPESGAPALVNDTEVPDDDEFCFQVAP</sequence>
<protein>
    <submittedName>
        <fullName evidence="1">Uncharacterized protein</fullName>
    </submittedName>
</protein>
<reference evidence="1" key="1">
    <citation type="submission" date="2018-06" db="EMBL/GenBank/DDBJ databases">
        <authorList>
            <person name="Zhirakovskaya E."/>
        </authorList>
    </citation>
    <scope>NUCLEOTIDE SEQUENCE</scope>
</reference>
<dbReference type="PROSITE" id="PS51257">
    <property type="entry name" value="PROKAR_LIPOPROTEIN"/>
    <property type="match status" value="1"/>
</dbReference>
<name>A0A3B1D8F9_9ZZZZ</name>